<dbReference type="InterPro" id="IPR037120">
    <property type="entry name" value="Haem_peroxidase_sf_animal"/>
</dbReference>
<dbReference type="GO" id="GO:0006979">
    <property type="term" value="P:response to oxidative stress"/>
    <property type="evidence" value="ECO:0007669"/>
    <property type="project" value="InterPro"/>
</dbReference>
<dbReference type="AlphaFoldDB" id="A0A7E4VT02"/>
<dbReference type="GO" id="GO:0020037">
    <property type="term" value="F:heme binding"/>
    <property type="evidence" value="ECO:0007669"/>
    <property type="project" value="InterPro"/>
</dbReference>
<keyword evidence="7" id="KW-0349">Heme</keyword>
<dbReference type="PRINTS" id="PR00457">
    <property type="entry name" value="ANPEROXIDASE"/>
</dbReference>
<evidence type="ECO:0000256" key="3">
    <source>
        <dbReference type="ARBA" id="ARBA00022559"/>
    </source>
</evidence>
<dbReference type="InterPro" id="IPR019791">
    <property type="entry name" value="Haem_peroxidase_animal"/>
</dbReference>
<dbReference type="PROSITE" id="PS50292">
    <property type="entry name" value="PEROXIDASE_3"/>
    <property type="match status" value="1"/>
</dbReference>
<keyword evidence="7" id="KW-0408">Iron</keyword>
<dbReference type="InterPro" id="IPR010255">
    <property type="entry name" value="Haem_peroxidase_sf"/>
</dbReference>
<dbReference type="PANTHER" id="PTHR11475:SF85">
    <property type="entry name" value="SHKT DOMAIN-CONTAINING PROTEIN"/>
    <property type="match status" value="1"/>
</dbReference>
<proteinExistence type="predicted"/>
<organism evidence="8 9">
    <name type="scientific">Panagrellus redivivus</name>
    <name type="common">Microworm</name>
    <dbReference type="NCBI Taxonomy" id="6233"/>
    <lineage>
        <taxon>Eukaryota</taxon>
        <taxon>Metazoa</taxon>
        <taxon>Ecdysozoa</taxon>
        <taxon>Nematoda</taxon>
        <taxon>Chromadorea</taxon>
        <taxon>Rhabditida</taxon>
        <taxon>Tylenchina</taxon>
        <taxon>Panagrolaimomorpha</taxon>
        <taxon>Panagrolaimoidea</taxon>
        <taxon>Panagrolaimidae</taxon>
        <taxon>Panagrellus</taxon>
    </lineage>
</organism>
<dbReference type="GO" id="GO:0046872">
    <property type="term" value="F:metal ion binding"/>
    <property type="evidence" value="ECO:0007669"/>
    <property type="project" value="UniProtKB-KW"/>
</dbReference>
<protein>
    <recommendedName>
        <fullName evidence="2">peroxidase</fullName>
        <ecNumber evidence="2">1.11.1.7</ecNumber>
    </recommendedName>
</protein>
<dbReference type="Gene3D" id="1.10.640.10">
    <property type="entry name" value="Haem peroxidase domain superfamily, animal type"/>
    <property type="match status" value="1"/>
</dbReference>
<dbReference type="Proteomes" id="UP000492821">
    <property type="component" value="Unassembled WGS sequence"/>
</dbReference>
<evidence type="ECO:0000313" key="8">
    <source>
        <dbReference type="Proteomes" id="UP000492821"/>
    </source>
</evidence>
<dbReference type="GO" id="GO:0140825">
    <property type="term" value="F:lactoperoxidase activity"/>
    <property type="evidence" value="ECO:0007669"/>
    <property type="project" value="UniProtKB-EC"/>
</dbReference>
<reference evidence="9" key="2">
    <citation type="submission" date="2020-10" db="UniProtKB">
        <authorList>
            <consortium name="WormBaseParasite"/>
        </authorList>
    </citation>
    <scope>IDENTIFICATION</scope>
</reference>
<comment type="catalytic activity">
    <reaction evidence="1">
        <text>2 a phenolic donor + H2O2 = 2 a phenolic radical donor + 2 H2O</text>
        <dbReference type="Rhea" id="RHEA:56136"/>
        <dbReference type="ChEBI" id="CHEBI:15377"/>
        <dbReference type="ChEBI" id="CHEBI:16240"/>
        <dbReference type="ChEBI" id="CHEBI:139520"/>
        <dbReference type="ChEBI" id="CHEBI:139521"/>
        <dbReference type="EC" id="1.11.1.7"/>
    </reaction>
</comment>
<evidence type="ECO:0000313" key="9">
    <source>
        <dbReference type="WBParaSite" id="Pan_g2680.t1"/>
    </source>
</evidence>
<dbReference type="PANTHER" id="PTHR11475">
    <property type="entry name" value="OXIDASE/PEROXIDASE"/>
    <property type="match status" value="1"/>
</dbReference>
<dbReference type="SUPFAM" id="SSF48113">
    <property type="entry name" value="Heme-dependent peroxidases"/>
    <property type="match status" value="1"/>
</dbReference>
<evidence type="ECO:0000256" key="6">
    <source>
        <dbReference type="ARBA" id="ARBA00023157"/>
    </source>
</evidence>
<feature type="binding site" description="axial binding residue" evidence="7">
    <location>
        <position position="349"/>
    </location>
    <ligand>
        <name>heme b</name>
        <dbReference type="ChEBI" id="CHEBI:60344"/>
    </ligand>
    <ligandPart>
        <name>Fe</name>
        <dbReference type="ChEBI" id="CHEBI:18248"/>
    </ligandPart>
</feature>
<keyword evidence="5" id="KW-0732">Signal</keyword>
<keyword evidence="4 7" id="KW-0479">Metal-binding</keyword>
<evidence type="ECO:0000256" key="7">
    <source>
        <dbReference type="PIRSR" id="PIRSR619791-2"/>
    </source>
</evidence>
<evidence type="ECO:0000256" key="5">
    <source>
        <dbReference type="ARBA" id="ARBA00022729"/>
    </source>
</evidence>
<dbReference type="EC" id="1.11.1.7" evidence="2"/>
<sequence length="575" mass="64456">MNEDTSGRRQLSAEELVRSNIANACVPRLDDAECQRSLCYNMYFRTMDGTCNNFNHKLRGAAFRPYNRLLSPEYDNGLSEPVSSLRPIRPSAREANRAILSSPKAVVSQEFNALLMQFGQFISHDMAKTTLVPSAKCNVCQNIPGRCMAVFITKNDPNTNFKKDTCIRVSRSSPICGSGRTKPRQQINENTGYIDGSPIYGSSLGDMHKFREGKTGFLQLKMFNGIRLLPFDQTKCRGRTDCTATFVAGDSRVNLFLGLTTYHLLFTREHNRIAARLQRLNPHWTGDRLFQEARKIVGAQIQAIVYREYLPKILGAAFASMVGPYRGYDPSVDSTVANEFTSGAFRFGHGMIQEFYPRIAEGNRTMPGFNFVEGTLHSDKLIFGGGTDPILRGFMQTPLKRPQRLTTSITEQMFGSTDLGTINIQRGRDHGLPPYTKFRNLCGLSTPRTFEDLSREILSSNARAALARAYSSPDKIDFYVGAILEDPVIRGLIGPTLACIVGPQFARTRDGDRFYFENPGVFTRAQLAEIRRSSLARIICDNGDRMTHVSREAFRLGPMVACSEIPQMDLSKWKE</sequence>
<keyword evidence="3" id="KW-0560">Oxidoreductase</keyword>
<evidence type="ECO:0000256" key="2">
    <source>
        <dbReference type="ARBA" id="ARBA00012313"/>
    </source>
</evidence>
<reference evidence="8" key="1">
    <citation type="journal article" date="2013" name="Genetics">
        <title>The draft genome and transcriptome of Panagrellus redivivus are shaped by the harsh demands of a free-living lifestyle.</title>
        <authorList>
            <person name="Srinivasan J."/>
            <person name="Dillman A.R."/>
            <person name="Macchietto M.G."/>
            <person name="Heikkinen L."/>
            <person name="Lakso M."/>
            <person name="Fracchia K.M."/>
            <person name="Antoshechkin I."/>
            <person name="Mortazavi A."/>
            <person name="Wong G."/>
            <person name="Sternberg P.W."/>
        </authorList>
    </citation>
    <scope>NUCLEOTIDE SEQUENCE [LARGE SCALE GENOMIC DNA]</scope>
    <source>
        <strain evidence="8">MT8872</strain>
    </source>
</reference>
<name>A0A7E4VT02_PANRE</name>
<dbReference type="CDD" id="cd09823">
    <property type="entry name" value="peroxinectin_like"/>
    <property type="match status" value="1"/>
</dbReference>
<evidence type="ECO:0000256" key="4">
    <source>
        <dbReference type="ARBA" id="ARBA00022723"/>
    </source>
</evidence>
<accession>A0A7E4VT02</accession>
<keyword evidence="6" id="KW-1015">Disulfide bond</keyword>
<dbReference type="FunFam" id="1.10.640.10:FF:000007">
    <property type="entry name" value="Peroxidase mlt-7"/>
    <property type="match status" value="1"/>
</dbReference>
<keyword evidence="3" id="KW-0575">Peroxidase</keyword>
<evidence type="ECO:0000256" key="1">
    <source>
        <dbReference type="ARBA" id="ARBA00000189"/>
    </source>
</evidence>
<keyword evidence="8" id="KW-1185">Reference proteome</keyword>
<dbReference type="WBParaSite" id="Pan_g2680.t1">
    <property type="protein sequence ID" value="Pan_g2680.t1"/>
    <property type="gene ID" value="Pan_g2680"/>
</dbReference>
<dbReference type="Pfam" id="PF03098">
    <property type="entry name" value="An_peroxidase"/>
    <property type="match status" value="1"/>
</dbReference>
<dbReference type="GO" id="GO:0005615">
    <property type="term" value="C:extracellular space"/>
    <property type="evidence" value="ECO:0007669"/>
    <property type="project" value="TreeGrafter"/>
</dbReference>